<evidence type="ECO:0000256" key="1">
    <source>
        <dbReference type="SAM" id="MobiDB-lite"/>
    </source>
</evidence>
<name>A0A1X0DX87_9MYCO</name>
<organism evidence="5 6">
    <name type="scientific">Mycolicibacter kumamotonensis</name>
    <dbReference type="NCBI Taxonomy" id="354243"/>
    <lineage>
        <taxon>Bacteria</taxon>
        <taxon>Bacillati</taxon>
        <taxon>Actinomycetota</taxon>
        <taxon>Actinomycetes</taxon>
        <taxon>Mycobacteriales</taxon>
        <taxon>Mycobacteriaceae</taxon>
        <taxon>Mycolicibacter</taxon>
    </lineage>
</organism>
<feature type="domain" description="Mammalian cell entry C-terminal" evidence="4">
    <location>
        <begin position="124"/>
        <end position="344"/>
    </location>
</feature>
<sequence>MYIAPDESRISPRWWPLIFLVVMALTTWVVANLFTGSFHRYKSLTLTSDRSGLVMETGAKVKLRGVQVGRVGDITSVGDSVRMKLDIEPAQLKNIPANVEARIAATTIFGAKYVDLIYPAHPSPKSVVAGATLRSQNVSTEVNTVFENLVGVVRQIDSAKLDAVLSALAEGVRGQGENIGRAITATDQVLEAVNARTDTIAGDWRTFRSLSGTYAAAAPDIVSTLDALATTSKTLTTHVKDVDALLLELSGFARAGDNLIGPNQQKLAHSIEALQSTTSLLHKYNPALTCTLVGSQVLIDDYDLPGYMGGRDGATLIVDVALLLGDEIYRYPDNLPIIAAKGGPGGKPGCGSLPDVKNNFPVRYLVTNTGWGTGLDLRPNPGIGQFCYADWFRVTRAVPLPPAVRQCLPGPAVGPQPTYGPETPPYGAPMYGPGGVPLFPHVPPAPEPVSSVDPAPAPPPAP</sequence>
<dbReference type="RefSeq" id="WP_234808348.1">
    <property type="nucleotide sequence ID" value="NZ_MVHU01000041.1"/>
</dbReference>
<dbReference type="PANTHER" id="PTHR33371:SF19">
    <property type="entry name" value="MCE-FAMILY PROTEIN MCE4A"/>
    <property type="match status" value="1"/>
</dbReference>
<dbReference type="InterPro" id="IPR003399">
    <property type="entry name" value="Mce/MlaD"/>
</dbReference>
<keyword evidence="2" id="KW-0472">Membrane</keyword>
<protein>
    <submittedName>
        <fullName evidence="5">MCE-family protein MCE3A</fullName>
    </submittedName>
</protein>
<reference evidence="5 6" key="1">
    <citation type="submission" date="2017-02" db="EMBL/GenBank/DDBJ databases">
        <title>The new phylogeny of genus Mycobacterium.</title>
        <authorList>
            <person name="Tortoli E."/>
            <person name="Trovato A."/>
            <person name="Cirillo D.M."/>
        </authorList>
    </citation>
    <scope>NUCLEOTIDE SEQUENCE [LARGE SCALE GENOMIC DNA]</scope>
    <source>
        <strain evidence="5 6">DSM 45093</strain>
    </source>
</reference>
<dbReference type="EMBL" id="MVHU01000041">
    <property type="protein sequence ID" value="ORA76848.1"/>
    <property type="molecule type" value="Genomic_DNA"/>
</dbReference>
<dbReference type="InterPro" id="IPR005693">
    <property type="entry name" value="Mce"/>
</dbReference>
<feature type="transmembrane region" description="Helical" evidence="2">
    <location>
        <begin position="14"/>
        <end position="34"/>
    </location>
</feature>
<dbReference type="PANTHER" id="PTHR33371">
    <property type="entry name" value="INTERMEMBRANE PHOSPHOLIPID TRANSPORT SYSTEM BINDING PROTEIN MLAD-RELATED"/>
    <property type="match status" value="1"/>
</dbReference>
<evidence type="ECO:0000313" key="5">
    <source>
        <dbReference type="EMBL" id="ORA76848.1"/>
    </source>
</evidence>
<dbReference type="InterPro" id="IPR024516">
    <property type="entry name" value="Mce_C"/>
</dbReference>
<dbReference type="AlphaFoldDB" id="A0A1X0DX87"/>
<dbReference type="Proteomes" id="UP000192713">
    <property type="component" value="Unassembled WGS sequence"/>
</dbReference>
<gene>
    <name evidence="5" type="ORF">BST28_19990</name>
</gene>
<dbReference type="GO" id="GO:0051701">
    <property type="term" value="P:biological process involved in interaction with host"/>
    <property type="evidence" value="ECO:0007669"/>
    <property type="project" value="TreeGrafter"/>
</dbReference>
<dbReference type="InterPro" id="IPR052336">
    <property type="entry name" value="MlaD_Phospholipid_Transporter"/>
</dbReference>
<evidence type="ECO:0000313" key="6">
    <source>
        <dbReference type="Proteomes" id="UP000192713"/>
    </source>
</evidence>
<feature type="domain" description="Mce/MlaD" evidence="3">
    <location>
        <begin position="41"/>
        <end position="118"/>
    </location>
</feature>
<comment type="caution">
    <text evidence="5">The sequence shown here is derived from an EMBL/GenBank/DDBJ whole genome shotgun (WGS) entry which is preliminary data.</text>
</comment>
<proteinExistence type="predicted"/>
<keyword evidence="2" id="KW-0812">Transmembrane</keyword>
<keyword evidence="2" id="KW-1133">Transmembrane helix</keyword>
<evidence type="ECO:0000259" key="3">
    <source>
        <dbReference type="Pfam" id="PF02470"/>
    </source>
</evidence>
<evidence type="ECO:0000259" key="4">
    <source>
        <dbReference type="Pfam" id="PF11887"/>
    </source>
</evidence>
<accession>A0A1X0DX87</accession>
<dbReference type="Pfam" id="PF02470">
    <property type="entry name" value="MlaD"/>
    <property type="match status" value="1"/>
</dbReference>
<dbReference type="NCBIfam" id="TIGR00996">
    <property type="entry name" value="Mtu_fam_mce"/>
    <property type="match status" value="1"/>
</dbReference>
<dbReference type="GO" id="GO:0005576">
    <property type="term" value="C:extracellular region"/>
    <property type="evidence" value="ECO:0007669"/>
    <property type="project" value="TreeGrafter"/>
</dbReference>
<dbReference type="Pfam" id="PF11887">
    <property type="entry name" value="Mce4_CUP1"/>
    <property type="match status" value="1"/>
</dbReference>
<feature type="region of interest" description="Disordered" evidence="1">
    <location>
        <begin position="439"/>
        <end position="462"/>
    </location>
</feature>
<evidence type="ECO:0000256" key="2">
    <source>
        <dbReference type="SAM" id="Phobius"/>
    </source>
</evidence>